<dbReference type="AlphaFoldDB" id="A0A559J7U3"/>
<evidence type="ECO:0000256" key="2">
    <source>
        <dbReference type="ARBA" id="ARBA00008520"/>
    </source>
</evidence>
<name>A0A559J7U3_9BACL</name>
<dbReference type="GO" id="GO:0030313">
    <property type="term" value="C:cell envelope"/>
    <property type="evidence" value="ECO:0007669"/>
    <property type="project" value="UniProtKB-SubCell"/>
</dbReference>
<feature type="chain" id="PRO_5039540948" evidence="5">
    <location>
        <begin position="23"/>
        <end position="487"/>
    </location>
</feature>
<evidence type="ECO:0000313" key="7">
    <source>
        <dbReference type="Proteomes" id="UP000316330"/>
    </source>
</evidence>
<accession>A0A559J7U3</accession>
<evidence type="ECO:0000313" key="6">
    <source>
        <dbReference type="EMBL" id="TVX95931.1"/>
    </source>
</evidence>
<dbReference type="PANTHER" id="PTHR43649">
    <property type="entry name" value="ARABINOSE-BINDING PROTEIN-RELATED"/>
    <property type="match status" value="1"/>
</dbReference>
<comment type="caution">
    <text evidence="6">The sequence shown here is derived from an EMBL/GenBank/DDBJ whole genome shotgun (WGS) entry which is preliminary data.</text>
</comment>
<evidence type="ECO:0000256" key="4">
    <source>
        <dbReference type="ARBA" id="ARBA00022729"/>
    </source>
</evidence>
<dbReference type="SUPFAM" id="SSF53850">
    <property type="entry name" value="Periplasmic binding protein-like II"/>
    <property type="match status" value="1"/>
</dbReference>
<dbReference type="Proteomes" id="UP000316330">
    <property type="component" value="Unassembled WGS sequence"/>
</dbReference>
<comment type="subcellular location">
    <subcellularLocation>
        <location evidence="1">Cell envelope</location>
    </subcellularLocation>
</comment>
<organism evidence="6 7">
    <name type="scientific">Cohnella terricola</name>
    <dbReference type="NCBI Taxonomy" id="1289167"/>
    <lineage>
        <taxon>Bacteria</taxon>
        <taxon>Bacillati</taxon>
        <taxon>Bacillota</taxon>
        <taxon>Bacilli</taxon>
        <taxon>Bacillales</taxon>
        <taxon>Paenibacillaceae</taxon>
        <taxon>Cohnella</taxon>
    </lineage>
</organism>
<sequence length="487" mass="54694">MKRTFGLARTWLIAFCAISAISGCTRHDSPDSTISQTIEKPITKISMAVQAFADTKEMERQIADFNASHPDWLVELIKIPHDNYDVTLNRLMTSGKGPDVFQLNTLWLNSYISKEWLVDLSDESFEGMPYPTWATEYTKQKNGRYYAIPTGMNTLRLIYNKELLDGAGCDSTRPPSTLSEMKDCAIKISTAGTGFRRYGFALPGGDDKAGFRRPLEIAGTLSGVYYYDFRKGKFDFSVYEPWFQTILEMKSNGGLFPGEISLKNDTALSQFAEGNIGMMYATNSDIAQLFRMNLMNFSWGTAMPPLLDASKADNGALMIDIEPPFVINTFTVHKQEAFELLRFLISREFQGALYEQGDVIPTLTTITGNPQYQTLSPDLEAFLPRSNESPYPKEPKFGLADSGSSIASSIWGDEARMRTYREILQGAKQPESALKEMTQQFNTSLDLAIYNQLIGVNQYVFPNFDPKKPLKYANTPDEIRTGPVLIH</sequence>
<dbReference type="InterPro" id="IPR050490">
    <property type="entry name" value="Bact_solute-bd_prot1"/>
</dbReference>
<evidence type="ECO:0000256" key="1">
    <source>
        <dbReference type="ARBA" id="ARBA00004196"/>
    </source>
</evidence>
<protein>
    <submittedName>
        <fullName evidence="6">Extracellular solute-binding protein</fullName>
    </submittedName>
</protein>
<dbReference type="Gene3D" id="3.40.190.10">
    <property type="entry name" value="Periplasmic binding protein-like II"/>
    <property type="match status" value="1"/>
</dbReference>
<gene>
    <name evidence="6" type="ORF">FPZ45_22185</name>
</gene>
<dbReference type="Pfam" id="PF13416">
    <property type="entry name" value="SBP_bac_8"/>
    <property type="match status" value="1"/>
</dbReference>
<evidence type="ECO:0000256" key="3">
    <source>
        <dbReference type="ARBA" id="ARBA00022448"/>
    </source>
</evidence>
<comment type="similarity">
    <text evidence="2">Belongs to the bacterial solute-binding protein 1 family.</text>
</comment>
<keyword evidence="4 5" id="KW-0732">Signal</keyword>
<evidence type="ECO:0000256" key="5">
    <source>
        <dbReference type="SAM" id="SignalP"/>
    </source>
</evidence>
<proteinExistence type="inferred from homology"/>
<keyword evidence="7" id="KW-1185">Reference proteome</keyword>
<keyword evidence="3" id="KW-0813">Transport</keyword>
<dbReference type="EMBL" id="VNJJ01000019">
    <property type="protein sequence ID" value="TVX95931.1"/>
    <property type="molecule type" value="Genomic_DNA"/>
</dbReference>
<dbReference type="InterPro" id="IPR006059">
    <property type="entry name" value="SBP"/>
</dbReference>
<dbReference type="PROSITE" id="PS51257">
    <property type="entry name" value="PROKAR_LIPOPROTEIN"/>
    <property type="match status" value="1"/>
</dbReference>
<dbReference type="RefSeq" id="WP_144706638.1">
    <property type="nucleotide sequence ID" value="NZ_VNJJ01000019.1"/>
</dbReference>
<dbReference type="PANTHER" id="PTHR43649:SF31">
    <property type="entry name" value="SN-GLYCEROL-3-PHOSPHATE-BINDING PERIPLASMIC PROTEIN UGPB"/>
    <property type="match status" value="1"/>
</dbReference>
<reference evidence="6 7" key="1">
    <citation type="submission" date="2019-07" db="EMBL/GenBank/DDBJ databases">
        <authorList>
            <person name="Kim J."/>
        </authorList>
    </citation>
    <scope>NUCLEOTIDE SEQUENCE [LARGE SCALE GENOMIC DNA]</scope>
    <source>
        <strain evidence="6 7">G13</strain>
    </source>
</reference>
<dbReference type="OrthoDB" id="2544341at2"/>
<feature type="signal peptide" evidence="5">
    <location>
        <begin position="1"/>
        <end position="22"/>
    </location>
</feature>